<feature type="compositionally biased region" description="Low complexity" evidence="11">
    <location>
        <begin position="303"/>
        <end position="313"/>
    </location>
</feature>
<dbReference type="EMBL" id="AGNK02005411">
    <property type="status" value="NOT_ANNOTATED_CDS"/>
    <property type="molecule type" value="Genomic_DNA"/>
</dbReference>
<dbReference type="PROSITE" id="PS50011">
    <property type="entry name" value="PROTEIN_KINASE_DOM"/>
    <property type="match status" value="1"/>
</dbReference>
<dbReference type="Gramene" id="KQK87531">
    <property type="protein sequence ID" value="KQK87531"/>
    <property type="gene ID" value="SETIT_039120mg"/>
</dbReference>
<keyword evidence="5 10" id="KW-0547">Nucleotide-binding</keyword>
<dbReference type="InterPro" id="IPR050538">
    <property type="entry name" value="MAP_kinase_kinase_kinase"/>
</dbReference>
<dbReference type="EC" id="2.7.11.25" evidence="2"/>
<dbReference type="InterPro" id="IPR017441">
    <property type="entry name" value="Protein_kinase_ATP_BS"/>
</dbReference>
<feature type="compositionally biased region" description="Basic and acidic residues" evidence="11">
    <location>
        <begin position="520"/>
        <end position="537"/>
    </location>
</feature>
<name>K4AJP9_SETIT</name>
<evidence type="ECO:0000256" key="3">
    <source>
        <dbReference type="ARBA" id="ARBA00022527"/>
    </source>
</evidence>
<feature type="region of interest" description="Disordered" evidence="11">
    <location>
        <begin position="231"/>
        <end position="284"/>
    </location>
</feature>
<dbReference type="GO" id="GO:0000165">
    <property type="term" value="P:MAPK cascade"/>
    <property type="evidence" value="ECO:0000318"/>
    <property type="project" value="GO_Central"/>
</dbReference>
<keyword evidence="3" id="KW-0723">Serine/threonine-protein kinase</keyword>
<comment type="catalytic activity">
    <reaction evidence="9">
        <text>L-seryl-[protein] + ATP = O-phospho-L-seryl-[protein] + ADP + H(+)</text>
        <dbReference type="Rhea" id="RHEA:17989"/>
        <dbReference type="Rhea" id="RHEA-COMP:9863"/>
        <dbReference type="Rhea" id="RHEA-COMP:11604"/>
        <dbReference type="ChEBI" id="CHEBI:15378"/>
        <dbReference type="ChEBI" id="CHEBI:29999"/>
        <dbReference type="ChEBI" id="CHEBI:30616"/>
        <dbReference type="ChEBI" id="CHEBI:83421"/>
        <dbReference type="ChEBI" id="CHEBI:456216"/>
        <dbReference type="EC" id="2.7.11.25"/>
    </reaction>
</comment>
<evidence type="ECO:0000256" key="8">
    <source>
        <dbReference type="ARBA" id="ARBA00047559"/>
    </source>
</evidence>
<reference evidence="14" key="1">
    <citation type="journal article" date="2012" name="Nat. Biotechnol.">
        <title>Reference genome sequence of the model plant Setaria.</title>
        <authorList>
            <person name="Bennetzen J.L."/>
            <person name="Schmutz J."/>
            <person name="Wang H."/>
            <person name="Percifield R."/>
            <person name="Hawkins J."/>
            <person name="Pontaroli A.C."/>
            <person name="Estep M."/>
            <person name="Feng L."/>
            <person name="Vaughn J.N."/>
            <person name="Grimwood J."/>
            <person name="Jenkins J."/>
            <person name="Barry K."/>
            <person name="Lindquist E."/>
            <person name="Hellsten U."/>
            <person name="Deshpande S."/>
            <person name="Wang X."/>
            <person name="Wu X."/>
            <person name="Mitros T."/>
            <person name="Triplett J."/>
            <person name="Yang X."/>
            <person name="Ye C.Y."/>
            <person name="Mauro-Herrera M."/>
            <person name="Wang L."/>
            <person name="Li P."/>
            <person name="Sharma M."/>
            <person name="Sharma R."/>
            <person name="Ronald P.C."/>
            <person name="Panaud O."/>
            <person name="Kellogg E.A."/>
            <person name="Brutnell T.P."/>
            <person name="Doust A.N."/>
            <person name="Tuskan G.A."/>
            <person name="Rokhsar D."/>
            <person name="Devos K.M."/>
        </authorList>
    </citation>
    <scope>NUCLEOTIDE SEQUENCE [LARGE SCALE GENOMIC DNA]</scope>
    <source>
        <strain evidence="14">cv. Yugu1</strain>
    </source>
</reference>
<evidence type="ECO:0000256" key="9">
    <source>
        <dbReference type="ARBA" id="ARBA00048329"/>
    </source>
</evidence>
<comment type="similarity">
    <text evidence="1">Belongs to the protein kinase superfamily. STE Ser/Thr protein kinase family. MAP kinase kinase kinase subfamily.</text>
</comment>
<evidence type="ECO:0000256" key="11">
    <source>
        <dbReference type="SAM" id="MobiDB-lite"/>
    </source>
</evidence>
<dbReference type="GO" id="GO:0004709">
    <property type="term" value="F:MAP kinase kinase kinase activity"/>
    <property type="evidence" value="ECO:0000318"/>
    <property type="project" value="GO_Central"/>
</dbReference>
<dbReference type="STRING" id="4555.K4AJP9"/>
<dbReference type="Gene3D" id="1.10.510.10">
    <property type="entry name" value="Transferase(Phosphotransferase) domain 1"/>
    <property type="match status" value="1"/>
</dbReference>
<dbReference type="InterPro" id="IPR008271">
    <property type="entry name" value="Ser/Thr_kinase_AS"/>
</dbReference>
<evidence type="ECO:0000256" key="7">
    <source>
        <dbReference type="ARBA" id="ARBA00022840"/>
    </source>
</evidence>
<keyword evidence="14" id="KW-1185">Reference proteome</keyword>
<evidence type="ECO:0000259" key="12">
    <source>
        <dbReference type="PROSITE" id="PS50011"/>
    </source>
</evidence>
<feature type="region of interest" description="Disordered" evidence="11">
    <location>
        <begin position="460"/>
        <end position="489"/>
    </location>
</feature>
<evidence type="ECO:0000256" key="6">
    <source>
        <dbReference type="ARBA" id="ARBA00022777"/>
    </source>
</evidence>
<protein>
    <recommendedName>
        <fullName evidence="2">mitogen-activated protein kinase kinase kinase</fullName>
        <ecNumber evidence="2">2.7.11.25</ecNumber>
    </recommendedName>
</protein>
<dbReference type="PROSITE" id="PS00107">
    <property type="entry name" value="PROTEIN_KINASE_ATP"/>
    <property type="match status" value="1"/>
</dbReference>
<sequence length="876" mass="94317">MGTQSVTTYTHYGFTATQLSSAKLCNESNTHNPHVLFSDPVVWSSGCCRSSQASSSRIFLPASPATAAVRRARARTAVDSAEDEATVPVHTLWPPLTSHPRQRQPFIYSPLRSSTDARAPRGAEPTPSYRTTPSSSQSTRVRPVLRHFLKATHGGASRGAPVSLFTGPKRSCRSTGMDAKRVRLVCCKFHFPVSTTTPRHTPYPPRKQPSSSPQSFPDAAAQPRLRNRMFSWSRKQSSSSGSPSSSSSTSGRRRGGADASMDSSSRGGGGSGSGSRGRSPRLDRRNAAKRIDYEVGAGASASVGASWSSSSSAEQQRSPGLRPSRSLDLAPGADLRISGSAEGEVDELCRSLGLSGPEEFAIPIAAWEARKSRSNSDLLPRPRLDSSLPADELSPIARAVSAPNVQPVLSVPAPIPEESLHSSSASTATESAEEPIVAAPKESPKAAPAVAAVPPVGGLPFPSPRKGGGEVGIRGARPPLLSPPPPITALAPPPVRRPVVAVDMTGSAWDIVQSFAPSEERSELGGAHERAHTRQVSDTEEDGVEDGVAAVEGELKELRIGETFEGFTGTSSLSTTNDDDASSTTTEAMFIISPNGKFKRKIKSWMRGALLGSGSFGMVYEGISDEGAFFAVKEVSLLDQGSNAQQSILALEQEIALLSQFEHENIVQYYGTDKEESKLYIFIELVTQGSLSSLYQKYKLRESQVSAYTRQILNGLLYLHERNVVHRDIKCANILVHANGSVKLADFGLAKEMSKINMLRSCKGSVYWMAPEVINPKKMYGPSADIWSLGCTVLEMLTRQIPFPNVEWTNAFFMIGRGERPPIPNYLSKEAQDFIGQCVRVDPENRPSALQLLEHPFVNRPLRASFDSSSPPAIRL</sequence>
<keyword evidence="6" id="KW-0418">Kinase</keyword>
<evidence type="ECO:0000256" key="5">
    <source>
        <dbReference type="ARBA" id="ARBA00022741"/>
    </source>
</evidence>
<dbReference type="eggNOG" id="KOG0198">
    <property type="taxonomic scope" value="Eukaryota"/>
</dbReference>
<feature type="compositionally biased region" description="Pro residues" evidence="11">
    <location>
        <begin position="480"/>
        <end position="489"/>
    </location>
</feature>
<feature type="compositionally biased region" description="Low complexity" evidence="11">
    <location>
        <begin position="125"/>
        <end position="142"/>
    </location>
</feature>
<evidence type="ECO:0000256" key="10">
    <source>
        <dbReference type="PROSITE-ProRule" id="PRU10141"/>
    </source>
</evidence>
<proteinExistence type="inferred from homology"/>
<dbReference type="SUPFAM" id="SSF56112">
    <property type="entry name" value="Protein kinase-like (PK-like)"/>
    <property type="match status" value="1"/>
</dbReference>
<dbReference type="EnsemblPlants" id="KQK87531">
    <property type="protein sequence ID" value="KQK87531"/>
    <property type="gene ID" value="SETIT_039120mg"/>
</dbReference>
<keyword evidence="7 10" id="KW-0067">ATP-binding</keyword>
<accession>K4AJP9</accession>
<dbReference type="OMA" id="HIDYEAA"/>
<dbReference type="Pfam" id="PF00069">
    <property type="entry name" value="Pkinase"/>
    <property type="match status" value="1"/>
</dbReference>
<feature type="region of interest" description="Disordered" evidence="11">
    <location>
        <begin position="303"/>
        <end position="331"/>
    </location>
</feature>
<dbReference type="GO" id="GO:1902065">
    <property type="term" value="P:response to L-glutamate"/>
    <property type="evidence" value="ECO:0007669"/>
    <property type="project" value="UniProtKB-ARBA"/>
</dbReference>
<organism evidence="13 14">
    <name type="scientific">Setaria italica</name>
    <name type="common">Foxtail millet</name>
    <name type="synonym">Panicum italicum</name>
    <dbReference type="NCBI Taxonomy" id="4555"/>
    <lineage>
        <taxon>Eukaryota</taxon>
        <taxon>Viridiplantae</taxon>
        <taxon>Streptophyta</taxon>
        <taxon>Embryophyta</taxon>
        <taxon>Tracheophyta</taxon>
        <taxon>Spermatophyta</taxon>
        <taxon>Magnoliopsida</taxon>
        <taxon>Liliopsida</taxon>
        <taxon>Poales</taxon>
        <taxon>Poaceae</taxon>
        <taxon>PACMAD clade</taxon>
        <taxon>Panicoideae</taxon>
        <taxon>Panicodae</taxon>
        <taxon>Paniceae</taxon>
        <taxon>Cenchrinae</taxon>
        <taxon>Setaria</taxon>
    </lineage>
</organism>
<feature type="region of interest" description="Disordered" evidence="11">
    <location>
        <begin position="108"/>
        <end position="174"/>
    </location>
</feature>
<feature type="binding site" evidence="10">
    <location>
        <position position="633"/>
    </location>
    <ligand>
        <name>ATP</name>
        <dbReference type="ChEBI" id="CHEBI:30616"/>
    </ligand>
</feature>
<feature type="region of interest" description="Disordered" evidence="11">
    <location>
        <begin position="414"/>
        <end position="433"/>
    </location>
</feature>
<dbReference type="FunFam" id="1.10.510.10:FF:000359">
    <property type="entry name" value="Mitogen-activated protein kinase 1, putative, expressed"/>
    <property type="match status" value="1"/>
</dbReference>
<feature type="compositionally biased region" description="Gly residues" evidence="11">
    <location>
        <begin position="266"/>
        <end position="275"/>
    </location>
</feature>
<evidence type="ECO:0000313" key="14">
    <source>
        <dbReference type="Proteomes" id="UP000004995"/>
    </source>
</evidence>
<keyword evidence="4" id="KW-0808">Transferase</keyword>
<dbReference type="FunCoup" id="K4AJP9">
    <property type="interactions" value="578"/>
</dbReference>
<reference evidence="13" key="2">
    <citation type="submission" date="2018-08" db="UniProtKB">
        <authorList>
            <consortium name="EnsemblPlants"/>
        </authorList>
    </citation>
    <scope>IDENTIFICATION</scope>
    <source>
        <strain evidence="13">Yugu1</strain>
    </source>
</reference>
<dbReference type="SMART" id="SM00220">
    <property type="entry name" value="S_TKc"/>
    <property type="match status" value="1"/>
</dbReference>
<feature type="compositionally biased region" description="Low complexity" evidence="11">
    <location>
        <begin position="208"/>
        <end position="219"/>
    </location>
</feature>
<dbReference type="InterPro" id="IPR000719">
    <property type="entry name" value="Prot_kinase_dom"/>
</dbReference>
<evidence type="ECO:0000256" key="1">
    <source>
        <dbReference type="ARBA" id="ARBA00006529"/>
    </source>
</evidence>
<dbReference type="Proteomes" id="UP000004995">
    <property type="component" value="Unassembled WGS sequence"/>
</dbReference>
<feature type="compositionally biased region" description="Low complexity" evidence="11">
    <location>
        <begin position="231"/>
        <end position="250"/>
    </location>
</feature>
<evidence type="ECO:0000256" key="2">
    <source>
        <dbReference type="ARBA" id="ARBA00012406"/>
    </source>
</evidence>
<dbReference type="PANTHER" id="PTHR48016">
    <property type="entry name" value="MAP KINASE KINASE KINASE SSK2-RELATED-RELATED"/>
    <property type="match status" value="1"/>
</dbReference>
<dbReference type="GO" id="GO:0005524">
    <property type="term" value="F:ATP binding"/>
    <property type="evidence" value="ECO:0007669"/>
    <property type="project" value="UniProtKB-UniRule"/>
</dbReference>
<evidence type="ECO:0000313" key="13">
    <source>
        <dbReference type="EnsemblPlants" id="KQK87531"/>
    </source>
</evidence>
<comment type="catalytic activity">
    <reaction evidence="8">
        <text>L-threonyl-[protein] + ATP = O-phospho-L-threonyl-[protein] + ADP + H(+)</text>
        <dbReference type="Rhea" id="RHEA:46608"/>
        <dbReference type="Rhea" id="RHEA-COMP:11060"/>
        <dbReference type="Rhea" id="RHEA-COMP:11605"/>
        <dbReference type="ChEBI" id="CHEBI:15378"/>
        <dbReference type="ChEBI" id="CHEBI:30013"/>
        <dbReference type="ChEBI" id="CHEBI:30616"/>
        <dbReference type="ChEBI" id="CHEBI:61977"/>
        <dbReference type="ChEBI" id="CHEBI:456216"/>
        <dbReference type="EC" id="2.7.11.25"/>
    </reaction>
</comment>
<dbReference type="AlphaFoldDB" id="K4AJP9"/>
<feature type="compositionally biased region" description="Low complexity" evidence="11">
    <location>
        <begin position="421"/>
        <end position="430"/>
    </location>
</feature>
<feature type="region of interest" description="Disordered" evidence="11">
    <location>
        <begin position="520"/>
        <end position="544"/>
    </location>
</feature>
<feature type="domain" description="Protein kinase" evidence="12">
    <location>
        <begin position="605"/>
        <end position="858"/>
    </location>
</feature>
<feature type="region of interest" description="Disordered" evidence="11">
    <location>
        <begin position="194"/>
        <end position="219"/>
    </location>
</feature>
<evidence type="ECO:0000256" key="4">
    <source>
        <dbReference type="ARBA" id="ARBA00022679"/>
    </source>
</evidence>
<dbReference type="PROSITE" id="PS00108">
    <property type="entry name" value="PROTEIN_KINASE_ST"/>
    <property type="match status" value="1"/>
</dbReference>
<dbReference type="InParanoid" id="K4AJP9"/>
<dbReference type="InterPro" id="IPR011009">
    <property type="entry name" value="Kinase-like_dom_sf"/>
</dbReference>
<dbReference type="HOGENOM" id="CLU_000288_2_6_1"/>
<dbReference type="PANTHER" id="PTHR48016:SF19">
    <property type="entry name" value="PROTEIN KINASE 1, PUTATIVE, EXPRESSED-RELATED"/>
    <property type="match status" value="1"/>
</dbReference>
<dbReference type="GO" id="GO:0005737">
    <property type="term" value="C:cytoplasm"/>
    <property type="evidence" value="ECO:0000318"/>
    <property type="project" value="GO_Central"/>
</dbReference>
<dbReference type="FunFam" id="3.30.200.20:FF:000713">
    <property type="entry name" value="Mitogen-activated protein kinase 1, putative, expressed"/>
    <property type="match status" value="1"/>
</dbReference>